<dbReference type="InterPro" id="IPR036634">
    <property type="entry name" value="PRD_sf"/>
</dbReference>
<dbReference type="GO" id="GO:0006355">
    <property type="term" value="P:regulation of DNA-templated transcription"/>
    <property type="evidence" value="ECO:0007669"/>
    <property type="project" value="InterPro"/>
</dbReference>
<keyword evidence="4" id="KW-0010">Activator</keyword>
<proteinExistence type="predicted"/>
<protein>
    <submittedName>
        <fullName evidence="9">Transcriptional antiterminator</fullName>
    </submittedName>
</protein>
<dbReference type="InterPro" id="IPR003501">
    <property type="entry name" value="PTS_EIIB_2/3"/>
</dbReference>
<dbReference type="GO" id="GO:0008982">
    <property type="term" value="F:protein-N(PI)-phosphohistidine-sugar phosphotransferase activity"/>
    <property type="evidence" value="ECO:0007669"/>
    <property type="project" value="InterPro"/>
</dbReference>
<evidence type="ECO:0000256" key="4">
    <source>
        <dbReference type="ARBA" id="ARBA00023159"/>
    </source>
</evidence>
<feature type="domain" description="PRD" evidence="8">
    <location>
        <begin position="316"/>
        <end position="423"/>
    </location>
</feature>
<dbReference type="InterPro" id="IPR011608">
    <property type="entry name" value="PRD"/>
</dbReference>
<dbReference type="SUPFAM" id="SSF52794">
    <property type="entry name" value="PTS system IIB component-like"/>
    <property type="match status" value="1"/>
</dbReference>
<keyword evidence="10" id="KW-1185">Reference proteome</keyword>
<dbReference type="PROSITE" id="PS51094">
    <property type="entry name" value="PTS_EIIA_TYPE_2"/>
    <property type="match status" value="1"/>
</dbReference>
<dbReference type="Pfam" id="PF00874">
    <property type="entry name" value="PRD"/>
    <property type="match status" value="2"/>
</dbReference>
<dbReference type="CDD" id="cd05568">
    <property type="entry name" value="PTS_IIB_bgl_like"/>
    <property type="match status" value="1"/>
</dbReference>
<dbReference type="Pfam" id="PF00359">
    <property type="entry name" value="PTS_EIIA_2"/>
    <property type="match status" value="1"/>
</dbReference>
<dbReference type="AlphaFoldDB" id="A0A1M4SPV4"/>
<dbReference type="SUPFAM" id="SSF63520">
    <property type="entry name" value="PTS-regulatory domain, PRD"/>
    <property type="match status" value="2"/>
</dbReference>
<name>A0A1M4SPV4_9FIRM</name>
<organism evidence="9 10">
    <name type="scientific">Alkalibacter saccharofermentans DSM 14828</name>
    <dbReference type="NCBI Taxonomy" id="1120975"/>
    <lineage>
        <taxon>Bacteria</taxon>
        <taxon>Bacillati</taxon>
        <taxon>Bacillota</taxon>
        <taxon>Clostridia</taxon>
        <taxon>Eubacteriales</taxon>
        <taxon>Eubacteriaceae</taxon>
        <taxon>Alkalibacter</taxon>
    </lineage>
</organism>
<keyword evidence="2" id="KW-0677">Repeat</keyword>
<dbReference type="Proteomes" id="UP000184251">
    <property type="component" value="Unassembled WGS sequence"/>
</dbReference>
<sequence length="639" mass="73484">MARKKDLNSEILSVLIEEKAPVTVEEIGKIVGRSGKTVRNHLNSLAEFLKEEGMSLVKKPNVGVYLDVNEEQRVKLKSNYGNLKREETYDFRYRKEYILEILLINKFNYTMQMFADELYCSKSTIVNDLEAVEEWLENYSLKLKRKQNQGLWIEGEEIDFRKAIVEFFHDMDKSKNDEIAIDFEELDYRLSIRNFNKLKEFFSDIDLIKVQKSIQNSEKRLGYSFTDQAFLNLLAHIAITIKRVKGNQEIIMPDGYTKNIQGNKAYDIAKELLEELEEAFSLKFPEDETGYICLHMLGAKIQEDITDDNCKEILAVQNELYVKLAKEIIRVTSDILGVDMTKDDVLLTSLVLHIRPIIVRLENGLKLRNPMLETIKNEYTGIFGATWVSGSIFEKECGIMINEDEVAYIAMHIAAAVERSMKTYKTVIVCSSGIGTAQLIKTKLAKRFHNLEIIAVISAEKLSQSLIEQSDIIISTIPYNISSKKVVYVSALLNNEDIFKINRLLGSFNQRQESVLQPSDDDKGYAAEGFIESILIREKKSSTYIGKGLAIPHSKTEFVKKSKIAVIRLKRLMVYKHEMIDTIFILCIKMEGYDMAANVFGQFYEMLDDDSQIAELKKAYTPQKINEVLRRFNYGKIDK</sequence>
<evidence type="ECO:0000256" key="3">
    <source>
        <dbReference type="ARBA" id="ARBA00023015"/>
    </source>
</evidence>
<evidence type="ECO:0000256" key="1">
    <source>
        <dbReference type="ARBA" id="ARBA00022679"/>
    </source>
</evidence>
<gene>
    <name evidence="9" type="ORF">SAMN02746064_00334</name>
</gene>
<feature type="domain" description="PTS EIIB type-2" evidence="7">
    <location>
        <begin position="424"/>
        <end position="513"/>
    </location>
</feature>
<evidence type="ECO:0000313" key="9">
    <source>
        <dbReference type="EMBL" id="SHE34202.1"/>
    </source>
</evidence>
<dbReference type="PANTHER" id="PTHR30185:SF18">
    <property type="entry name" value="TRANSCRIPTIONAL REGULATOR MTLR"/>
    <property type="match status" value="1"/>
</dbReference>
<reference evidence="9 10" key="1">
    <citation type="submission" date="2016-11" db="EMBL/GenBank/DDBJ databases">
        <authorList>
            <person name="Jaros S."/>
            <person name="Januszkiewicz K."/>
            <person name="Wedrychowicz H."/>
        </authorList>
    </citation>
    <scope>NUCLEOTIDE SEQUENCE [LARGE SCALE GENOMIC DNA]</scope>
    <source>
        <strain evidence="9 10">DSM 14828</strain>
    </source>
</reference>
<dbReference type="Gene3D" id="1.10.1790.10">
    <property type="entry name" value="PRD domain"/>
    <property type="match status" value="2"/>
</dbReference>
<dbReference type="SUPFAM" id="SSF55804">
    <property type="entry name" value="Phoshotransferase/anion transport protein"/>
    <property type="match status" value="1"/>
</dbReference>
<dbReference type="Pfam" id="PF02302">
    <property type="entry name" value="PTS_IIB"/>
    <property type="match status" value="1"/>
</dbReference>
<dbReference type="InterPro" id="IPR013011">
    <property type="entry name" value="PTS_EIIB_2"/>
</dbReference>
<dbReference type="EMBL" id="FQTU01000001">
    <property type="protein sequence ID" value="SHE34202.1"/>
    <property type="molecule type" value="Genomic_DNA"/>
</dbReference>
<dbReference type="OrthoDB" id="9813552at2"/>
<dbReference type="InterPro" id="IPR016152">
    <property type="entry name" value="PTrfase/Anion_transptr"/>
</dbReference>
<keyword evidence="3" id="KW-0805">Transcription regulation</keyword>
<dbReference type="PROSITE" id="PS51372">
    <property type="entry name" value="PRD_2"/>
    <property type="match status" value="2"/>
</dbReference>
<dbReference type="SUPFAM" id="SSF46785">
    <property type="entry name" value="Winged helix' DNA-binding domain"/>
    <property type="match status" value="1"/>
</dbReference>
<keyword evidence="1" id="KW-0808">Transferase</keyword>
<feature type="domain" description="PTS EIIA type-2" evidence="6">
    <location>
        <begin position="491"/>
        <end position="632"/>
    </location>
</feature>
<dbReference type="STRING" id="1120975.SAMN02746064_00334"/>
<dbReference type="InterPro" id="IPR002178">
    <property type="entry name" value="PTS_EIIA_type-2_dom"/>
</dbReference>
<dbReference type="GO" id="GO:0009401">
    <property type="term" value="P:phosphoenolpyruvate-dependent sugar phosphotransferase system"/>
    <property type="evidence" value="ECO:0007669"/>
    <property type="project" value="InterPro"/>
</dbReference>
<evidence type="ECO:0000259" key="8">
    <source>
        <dbReference type="PROSITE" id="PS51372"/>
    </source>
</evidence>
<keyword evidence="5" id="KW-0804">Transcription</keyword>
<dbReference type="PROSITE" id="PS51099">
    <property type="entry name" value="PTS_EIIB_TYPE_2"/>
    <property type="match status" value="1"/>
</dbReference>
<evidence type="ECO:0000259" key="6">
    <source>
        <dbReference type="PROSITE" id="PS51094"/>
    </source>
</evidence>
<dbReference type="PANTHER" id="PTHR30185">
    <property type="entry name" value="CRYPTIC BETA-GLUCOSIDE BGL OPERON ANTITERMINATOR"/>
    <property type="match status" value="1"/>
</dbReference>
<dbReference type="Pfam" id="PF05043">
    <property type="entry name" value="Mga"/>
    <property type="match status" value="1"/>
</dbReference>
<evidence type="ECO:0000313" key="10">
    <source>
        <dbReference type="Proteomes" id="UP000184251"/>
    </source>
</evidence>
<dbReference type="Gene3D" id="3.40.930.10">
    <property type="entry name" value="Mannitol-specific EII, Chain A"/>
    <property type="match status" value="1"/>
</dbReference>
<dbReference type="Gene3D" id="1.10.10.10">
    <property type="entry name" value="Winged helix-like DNA-binding domain superfamily/Winged helix DNA-binding domain"/>
    <property type="match status" value="1"/>
</dbReference>
<evidence type="ECO:0000256" key="5">
    <source>
        <dbReference type="ARBA" id="ARBA00023163"/>
    </source>
</evidence>
<dbReference type="InterPro" id="IPR007737">
    <property type="entry name" value="Mga_HTH"/>
</dbReference>
<dbReference type="Gene3D" id="3.40.50.2300">
    <property type="match status" value="1"/>
</dbReference>
<evidence type="ECO:0000256" key="2">
    <source>
        <dbReference type="ARBA" id="ARBA00022737"/>
    </source>
</evidence>
<dbReference type="InterPro" id="IPR050661">
    <property type="entry name" value="BglG_antiterminators"/>
</dbReference>
<dbReference type="InterPro" id="IPR036388">
    <property type="entry name" value="WH-like_DNA-bd_sf"/>
</dbReference>
<dbReference type="RefSeq" id="WP_073269317.1">
    <property type="nucleotide sequence ID" value="NZ_FQTU01000001.1"/>
</dbReference>
<dbReference type="InterPro" id="IPR036095">
    <property type="entry name" value="PTS_EIIB-like_sf"/>
</dbReference>
<accession>A0A1M4SPV4</accession>
<feature type="domain" description="PRD" evidence="8">
    <location>
        <begin position="201"/>
        <end position="306"/>
    </location>
</feature>
<dbReference type="InterPro" id="IPR036390">
    <property type="entry name" value="WH_DNA-bd_sf"/>
</dbReference>
<evidence type="ECO:0000259" key="7">
    <source>
        <dbReference type="PROSITE" id="PS51099"/>
    </source>
</evidence>